<dbReference type="Pfam" id="PF00400">
    <property type="entry name" value="WD40"/>
    <property type="match status" value="1"/>
</dbReference>
<dbReference type="PROSITE" id="PS50294">
    <property type="entry name" value="WD_REPEATS_REGION"/>
    <property type="match status" value="1"/>
</dbReference>
<dbReference type="SMART" id="SM00320">
    <property type="entry name" value="WD40"/>
    <property type="match status" value="3"/>
</dbReference>
<evidence type="ECO:0000256" key="4">
    <source>
        <dbReference type="SAM" id="MobiDB-lite"/>
    </source>
</evidence>
<dbReference type="Gene3D" id="2.130.10.10">
    <property type="entry name" value="YVTN repeat-like/Quinoprotein amine dehydrogenase"/>
    <property type="match status" value="2"/>
</dbReference>
<dbReference type="EMBL" id="CP151505">
    <property type="protein sequence ID" value="WZN62214.1"/>
    <property type="molecule type" value="Genomic_DNA"/>
</dbReference>
<dbReference type="PANTHER" id="PTHR44019">
    <property type="entry name" value="WD REPEAT-CONTAINING PROTEIN 55"/>
    <property type="match status" value="1"/>
</dbReference>
<reference evidence="5 6" key="1">
    <citation type="submission" date="2024-03" db="EMBL/GenBank/DDBJ databases">
        <title>Complete genome sequence of the green alga Chloropicon roscoffensis RCC1871.</title>
        <authorList>
            <person name="Lemieux C."/>
            <person name="Pombert J.-F."/>
            <person name="Otis C."/>
            <person name="Turmel M."/>
        </authorList>
    </citation>
    <scope>NUCLEOTIDE SEQUENCE [LARGE SCALE GENOMIC DNA]</scope>
    <source>
        <strain evidence="5 6">RCC1871</strain>
    </source>
</reference>
<keyword evidence="1 3" id="KW-0853">WD repeat</keyword>
<feature type="compositionally biased region" description="Low complexity" evidence="4">
    <location>
        <begin position="460"/>
        <end position="472"/>
    </location>
</feature>
<organism evidence="5 6">
    <name type="scientific">Chloropicon roscoffensis</name>
    <dbReference type="NCBI Taxonomy" id="1461544"/>
    <lineage>
        <taxon>Eukaryota</taxon>
        <taxon>Viridiplantae</taxon>
        <taxon>Chlorophyta</taxon>
        <taxon>Chloropicophyceae</taxon>
        <taxon>Chloropicales</taxon>
        <taxon>Chloropicaceae</taxon>
        <taxon>Chloropicon</taxon>
    </lineage>
</organism>
<feature type="compositionally biased region" description="Low complexity" evidence="4">
    <location>
        <begin position="368"/>
        <end position="384"/>
    </location>
</feature>
<dbReference type="InterPro" id="IPR036322">
    <property type="entry name" value="WD40_repeat_dom_sf"/>
</dbReference>
<proteinExistence type="predicted"/>
<dbReference type="SUPFAM" id="SSF50978">
    <property type="entry name" value="WD40 repeat-like"/>
    <property type="match status" value="1"/>
</dbReference>
<evidence type="ECO:0000256" key="2">
    <source>
        <dbReference type="ARBA" id="ARBA00022737"/>
    </source>
</evidence>
<feature type="compositionally biased region" description="Basic residues" evidence="4">
    <location>
        <begin position="494"/>
        <end position="508"/>
    </location>
</feature>
<feature type="region of interest" description="Disordered" evidence="4">
    <location>
        <begin position="364"/>
        <end position="404"/>
    </location>
</feature>
<dbReference type="InterPro" id="IPR001680">
    <property type="entry name" value="WD40_rpt"/>
</dbReference>
<feature type="repeat" description="WD" evidence="3">
    <location>
        <begin position="127"/>
        <end position="168"/>
    </location>
</feature>
<dbReference type="AlphaFoldDB" id="A0AAX4P8L8"/>
<feature type="region of interest" description="Disordered" evidence="4">
    <location>
        <begin position="460"/>
        <end position="519"/>
    </location>
</feature>
<name>A0AAX4P8L8_9CHLO</name>
<dbReference type="Proteomes" id="UP001472866">
    <property type="component" value="Chromosome 05"/>
</dbReference>
<dbReference type="InterPro" id="IPR015943">
    <property type="entry name" value="WD40/YVTN_repeat-like_dom_sf"/>
</dbReference>
<evidence type="ECO:0000256" key="3">
    <source>
        <dbReference type="PROSITE-ProRule" id="PRU00221"/>
    </source>
</evidence>
<gene>
    <name evidence="5" type="ORF">HKI87_05g37500</name>
</gene>
<keyword evidence="2" id="KW-0677">Repeat</keyword>
<evidence type="ECO:0000256" key="1">
    <source>
        <dbReference type="ARBA" id="ARBA00022574"/>
    </source>
</evidence>
<keyword evidence="6" id="KW-1185">Reference proteome</keyword>
<evidence type="ECO:0000313" key="6">
    <source>
        <dbReference type="Proteomes" id="UP001472866"/>
    </source>
</evidence>
<dbReference type="PROSITE" id="PS50082">
    <property type="entry name" value="WD_REPEATS_2"/>
    <property type="match status" value="1"/>
</dbReference>
<dbReference type="InterPro" id="IPR050505">
    <property type="entry name" value="WDR55/POC1"/>
</dbReference>
<accession>A0AAX4P8L8</accession>
<sequence>MTRTLVLVKEKLVDIGSERGIPRGRFAAVSSNGFAYTATSNGAIVQTHLSKEGFNVKEVLYRIHEVRGQPAESSFRILRPFTTFQLAARPGGDGAENFVFTFAGQRRIMIAQVPQGVLNVTYVVHLLGSHQAPVTSTAVENEEGLFASSSEDGCLKVWDLERGEEIASTARATEGGATSLGFGFRHHVLSGAKDGTVCLWAVDSVASSLVRLQRLQIPIGFMPVSGVSACMILEKARGAAVEAGEKFMSRLWIAAGAEDGSFYVWSANGPEEKWELVKSNQYVRSAPVDCLHFDPVHNTLLVSGWAGLKTPALHIYSIPSFECIARWGIKSPALALRPRTRLTMTACLESLVVETLAVPRVDPEGADASVEASPEPSLASESPAGDSAESPESKSAGEAEADVAGEKAAAIGPAPRKMPQEIQDLIDKLKSKPAPTAALGSAQPQPREVPKIVIKEVCSTSGEGASTEASAAPKQRRTQGDTGTGEPLGEAPKRKVAKGKKKKKKRREKRVEYTVESTDELARPRLCSTAMLRDEIESLQRSSFNPSKAVVEQCREKAVVKAMATSNATEPQKISARYKGLAPIVDKVPGKKVRKVGKQVDPSWAESIKVEPKMEDCWRPRERVPQICELEVTSVPSYGALVDVHSRIAMF</sequence>
<evidence type="ECO:0000313" key="5">
    <source>
        <dbReference type="EMBL" id="WZN62214.1"/>
    </source>
</evidence>
<protein>
    <submittedName>
        <fullName evidence="5">WD_REPEATS_REGION domain-containing protein</fullName>
    </submittedName>
</protein>
<dbReference type="PANTHER" id="PTHR44019:SF8">
    <property type="entry name" value="POC1 CENTRIOLAR PROTEIN HOMOLOG"/>
    <property type="match status" value="1"/>
</dbReference>